<proteinExistence type="predicted"/>
<feature type="domain" description="Glycosyltransferase 2-like" evidence="9">
    <location>
        <begin position="7"/>
        <end position="169"/>
    </location>
</feature>
<dbReference type="PANTHER" id="PTHR48090:SF3">
    <property type="entry name" value="UNDECAPRENYL-PHOSPHATE 4-DEOXY-4-FORMAMIDO-L-ARABINOSE TRANSFERASE"/>
    <property type="match status" value="1"/>
</dbReference>
<reference evidence="10 11" key="1">
    <citation type="journal article" date="2015" name="Nature">
        <title>rRNA introns, odd ribosomes, and small enigmatic genomes across a large radiation of phyla.</title>
        <authorList>
            <person name="Brown C.T."/>
            <person name="Hug L.A."/>
            <person name="Thomas B.C."/>
            <person name="Sharon I."/>
            <person name="Castelle C.J."/>
            <person name="Singh A."/>
            <person name="Wilkins M.J."/>
            <person name="Williams K.H."/>
            <person name="Banfield J.F."/>
        </authorList>
    </citation>
    <scope>NUCLEOTIDE SEQUENCE [LARGE SCALE GENOMIC DNA]</scope>
</reference>
<evidence type="ECO:0000256" key="4">
    <source>
        <dbReference type="ARBA" id="ARBA00022692"/>
    </source>
</evidence>
<evidence type="ECO:0000256" key="7">
    <source>
        <dbReference type="ARBA" id="ARBA00023136"/>
    </source>
</evidence>
<dbReference type="InterPro" id="IPR029044">
    <property type="entry name" value="Nucleotide-diphossugar_trans"/>
</dbReference>
<evidence type="ECO:0000256" key="6">
    <source>
        <dbReference type="ARBA" id="ARBA00022989"/>
    </source>
</evidence>
<keyword evidence="2" id="KW-0328">Glycosyltransferase</keyword>
<dbReference type="GO" id="GO:0005886">
    <property type="term" value="C:plasma membrane"/>
    <property type="evidence" value="ECO:0007669"/>
    <property type="project" value="TreeGrafter"/>
</dbReference>
<dbReference type="InterPro" id="IPR001173">
    <property type="entry name" value="Glyco_trans_2-like"/>
</dbReference>
<keyword evidence="5" id="KW-0448">Lipopolysaccharide biosynthesis</keyword>
<name>A0A0G1RUU1_9BACT</name>
<dbReference type="InterPro" id="IPR050256">
    <property type="entry name" value="Glycosyltransferase_2"/>
</dbReference>
<evidence type="ECO:0000256" key="1">
    <source>
        <dbReference type="ARBA" id="ARBA00022475"/>
    </source>
</evidence>
<dbReference type="CDD" id="cd04187">
    <property type="entry name" value="DPM1_like_bac"/>
    <property type="match status" value="1"/>
</dbReference>
<keyword evidence="1" id="KW-1003">Cell membrane</keyword>
<feature type="transmembrane region" description="Helical" evidence="8">
    <location>
        <begin position="276"/>
        <end position="299"/>
    </location>
</feature>
<keyword evidence="3 10" id="KW-0808">Transferase</keyword>
<gene>
    <name evidence="10" type="ORF">UX85_C0006G0005</name>
</gene>
<evidence type="ECO:0000256" key="8">
    <source>
        <dbReference type="SAM" id="Phobius"/>
    </source>
</evidence>
<protein>
    <submittedName>
        <fullName evidence="10">Glycosyltransferase</fullName>
    </submittedName>
</protein>
<evidence type="ECO:0000256" key="3">
    <source>
        <dbReference type="ARBA" id="ARBA00022679"/>
    </source>
</evidence>
<sequence>MKLKSLSIVVPIFNEAESIIPLCDQLTENLKVSRTKYEIILVNDGSNDGSQEKIDACKKTWQNVVGLRLKRNLGKAAALQLGFAKAKNEVIVTMDGDLQDDPKELKKLLVKLDLGYDLVIGWKKNRQDSFTKRLSSRLFNLITNLIFRLNLHDYNSGYKAFRAESIKRIRFYGELHRFIPILVADKGYLVTEVPVHHRKRKFGKSKYGSGRFFHGLFDLTTVLFLTKFRFRPLHLFGYVGLVFFLLGTIGGGYLTWLKFVYGQAIGQRPLLLLSSLLIIVGIQIGITGLLGELIVATFLKDEHQELSETHQ</sequence>
<comment type="caution">
    <text evidence="10">The sequence shown here is derived from an EMBL/GenBank/DDBJ whole genome shotgun (WGS) entry which is preliminary data.</text>
</comment>
<dbReference type="GO" id="GO:0009103">
    <property type="term" value="P:lipopolysaccharide biosynthetic process"/>
    <property type="evidence" value="ECO:0007669"/>
    <property type="project" value="UniProtKB-KW"/>
</dbReference>
<dbReference type="Pfam" id="PF00535">
    <property type="entry name" value="Glycos_transf_2"/>
    <property type="match status" value="1"/>
</dbReference>
<evidence type="ECO:0000256" key="2">
    <source>
        <dbReference type="ARBA" id="ARBA00022676"/>
    </source>
</evidence>
<dbReference type="GO" id="GO:0099621">
    <property type="term" value="F:undecaprenyl-phosphate 4-deoxy-4-formamido-L-arabinose transferase activity"/>
    <property type="evidence" value="ECO:0007669"/>
    <property type="project" value="TreeGrafter"/>
</dbReference>
<dbReference type="EMBL" id="LCNT01000006">
    <property type="protein sequence ID" value="KKU60871.1"/>
    <property type="molecule type" value="Genomic_DNA"/>
</dbReference>
<organism evidence="10 11">
    <name type="scientific">Candidatus Beckwithbacteria bacterium GW2011_GWB1_47_15</name>
    <dbReference type="NCBI Taxonomy" id="1618371"/>
    <lineage>
        <taxon>Bacteria</taxon>
        <taxon>Candidatus Beckwithiibacteriota</taxon>
    </lineage>
</organism>
<evidence type="ECO:0000313" key="10">
    <source>
        <dbReference type="EMBL" id="KKU60871.1"/>
    </source>
</evidence>
<accession>A0A0G1RUU1</accession>
<feature type="transmembrane region" description="Helical" evidence="8">
    <location>
        <begin position="235"/>
        <end position="256"/>
    </location>
</feature>
<keyword evidence="7 8" id="KW-0472">Membrane</keyword>
<dbReference type="SUPFAM" id="SSF53448">
    <property type="entry name" value="Nucleotide-diphospho-sugar transferases"/>
    <property type="match status" value="1"/>
</dbReference>
<keyword evidence="6 8" id="KW-1133">Transmembrane helix</keyword>
<dbReference type="AlphaFoldDB" id="A0A0G1RUU1"/>
<evidence type="ECO:0000256" key="5">
    <source>
        <dbReference type="ARBA" id="ARBA00022985"/>
    </source>
</evidence>
<evidence type="ECO:0000259" key="9">
    <source>
        <dbReference type="Pfam" id="PF00535"/>
    </source>
</evidence>
<dbReference type="Gene3D" id="3.90.550.10">
    <property type="entry name" value="Spore Coat Polysaccharide Biosynthesis Protein SpsA, Chain A"/>
    <property type="match status" value="1"/>
</dbReference>
<dbReference type="PANTHER" id="PTHR48090">
    <property type="entry name" value="UNDECAPRENYL-PHOSPHATE 4-DEOXY-4-FORMAMIDO-L-ARABINOSE TRANSFERASE-RELATED"/>
    <property type="match status" value="1"/>
</dbReference>
<keyword evidence="4 8" id="KW-0812">Transmembrane</keyword>
<evidence type="ECO:0000313" key="11">
    <source>
        <dbReference type="Proteomes" id="UP000033860"/>
    </source>
</evidence>
<dbReference type="Proteomes" id="UP000033860">
    <property type="component" value="Unassembled WGS sequence"/>
</dbReference>